<keyword evidence="7 8" id="KW-0131">Cell cycle</keyword>
<dbReference type="InterPro" id="IPR050330">
    <property type="entry name" value="Bact_OuterMem_StrucFunc"/>
</dbReference>
<dbReference type="InterPro" id="IPR006665">
    <property type="entry name" value="OmpA-like"/>
</dbReference>
<sequence length="154" mass="17075">MKKLPLTVCLVALMAVGCTHKSQQKNNLGDDSSSVSHATLQEFETKVGDKVYFAFDSSALSNDARATLDKQVGFMKEYPNLKFVIEGHCDKRGTIEYNLALGERRANSEKEYLVQNGVNPDRVTVISFGKEKPAVEGDTEEAFSQNRRGVTVIR</sequence>
<dbReference type="PANTHER" id="PTHR30329">
    <property type="entry name" value="STATOR ELEMENT OF FLAGELLAR MOTOR COMPLEX"/>
    <property type="match status" value="1"/>
</dbReference>
<name>A0ABZ0ULK1_9RICK</name>
<proteinExistence type="inferred from homology"/>
<accession>A0ABZ0ULK1</accession>
<comment type="subcellular location">
    <subcellularLocation>
        <location evidence="8">Cell outer membrane</location>
        <topology evidence="8">Lipid-anchor</topology>
    </subcellularLocation>
</comment>
<evidence type="ECO:0000256" key="2">
    <source>
        <dbReference type="ARBA" id="ARBA00022729"/>
    </source>
</evidence>
<dbReference type="InterPro" id="IPR014169">
    <property type="entry name" value="Pal_lipo_C"/>
</dbReference>
<dbReference type="PROSITE" id="PS51123">
    <property type="entry name" value="OMPA_2"/>
    <property type="match status" value="1"/>
</dbReference>
<dbReference type="SUPFAM" id="SSF103088">
    <property type="entry name" value="OmpA-like"/>
    <property type="match status" value="1"/>
</dbReference>
<evidence type="ECO:0000256" key="7">
    <source>
        <dbReference type="ARBA" id="ARBA00023306"/>
    </source>
</evidence>
<evidence type="ECO:0000256" key="1">
    <source>
        <dbReference type="ARBA" id="ARBA00022618"/>
    </source>
</evidence>
<keyword evidence="3 8" id="KW-0472">Membrane</keyword>
<dbReference type="PRINTS" id="PR01021">
    <property type="entry name" value="OMPADOMAIN"/>
</dbReference>
<dbReference type="EMBL" id="CP110820">
    <property type="protein sequence ID" value="WPX97001.1"/>
    <property type="molecule type" value="Genomic_DNA"/>
</dbReference>
<evidence type="ECO:0000259" key="9">
    <source>
        <dbReference type="PROSITE" id="PS51123"/>
    </source>
</evidence>
<dbReference type="Proteomes" id="UP001327219">
    <property type="component" value="Chromosome"/>
</dbReference>
<evidence type="ECO:0000256" key="8">
    <source>
        <dbReference type="HAMAP-Rule" id="MF_02204"/>
    </source>
</evidence>
<dbReference type="PANTHER" id="PTHR30329:SF21">
    <property type="entry name" value="LIPOPROTEIN YIAD-RELATED"/>
    <property type="match status" value="1"/>
</dbReference>
<dbReference type="PROSITE" id="PS51257">
    <property type="entry name" value="PROKAR_LIPOPROTEIN"/>
    <property type="match status" value="1"/>
</dbReference>
<keyword evidence="11" id="KW-1185">Reference proteome</keyword>
<gene>
    <name evidence="8" type="primary">pal</name>
    <name evidence="10" type="ORF">Bandiella_01140</name>
</gene>
<protein>
    <recommendedName>
        <fullName evidence="8">Peptidoglycan-associated lipoprotein</fullName>
        <shortName evidence="8">PAL</shortName>
    </recommendedName>
</protein>
<organism evidence="10 11">
    <name type="scientific">Candidatus Bandiella euplotis</name>
    <dbReference type="NCBI Taxonomy" id="1664265"/>
    <lineage>
        <taxon>Bacteria</taxon>
        <taxon>Pseudomonadati</taxon>
        <taxon>Pseudomonadota</taxon>
        <taxon>Alphaproteobacteria</taxon>
        <taxon>Rickettsiales</taxon>
        <taxon>Candidatus Midichloriaceae</taxon>
        <taxon>Candidatus Bandiella</taxon>
    </lineage>
</organism>
<evidence type="ECO:0000256" key="5">
    <source>
        <dbReference type="ARBA" id="ARBA00023237"/>
    </source>
</evidence>
<keyword evidence="4 8" id="KW-0564">Palmitate</keyword>
<keyword evidence="6 8" id="KW-0449">Lipoprotein</keyword>
<feature type="domain" description="OmpA-like" evidence="9">
    <location>
        <begin position="40"/>
        <end position="154"/>
    </location>
</feature>
<evidence type="ECO:0000256" key="6">
    <source>
        <dbReference type="ARBA" id="ARBA00023288"/>
    </source>
</evidence>
<evidence type="ECO:0000313" key="10">
    <source>
        <dbReference type="EMBL" id="WPX97001.1"/>
    </source>
</evidence>
<dbReference type="Pfam" id="PF00691">
    <property type="entry name" value="OmpA"/>
    <property type="match status" value="1"/>
</dbReference>
<comment type="function">
    <text evidence="8">Part of the Tol-Pal system, which plays a role in outer membrane invagination during cell division and is important for maintaining outer membrane integrity.</text>
</comment>
<dbReference type="InterPro" id="IPR036737">
    <property type="entry name" value="OmpA-like_sf"/>
</dbReference>
<comment type="subunit">
    <text evidence="8">The Tol-Pal system is composed of five core proteins: the inner membrane proteins TolA, TolQ and TolR, the periplasmic protein TolB and the outer membrane protein Pal. They form a network linking the inner and outer membranes and the peptidoglycan layer.</text>
</comment>
<dbReference type="CDD" id="cd07185">
    <property type="entry name" value="OmpA_C-like"/>
    <property type="match status" value="1"/>
</dbReference>
<evidence type="ECO:0000313" key="11">
    <source>
        <dbReference type="Proteomes" id="UP001327219"/>
    </source>
</evidence>
<keyword evidence="2 8" id="KW-0732">Signal</keyword>
<keyword evidence="1 8" id="KW-0132">Cell division</keyword>
<evidence type="ECO:0000256" key="3">
    <source>
        <dbReference type="ARBA" id="ARBA00023136"/>
    </source>
</evidence>
<dbReference type="NCBIfam" id="TIGR02802">
    <property type="entry name" value="Pal_lipo"/>
    <property type="match status" value="1"/>
</dbReference>
<evidence type="ECO:0000256" key="4">
    <source>
        <dbReference type="ARBA" id="ARBA00023139"/>
    </source>
</evidence>
<dbReference type="InterPro" id="IPR006664">
    <property type="entry name" value="OMP_bac"/>
</dbReference>
<comment type="similarity">
    <text evidence="8">Belongs to the Pal lipoprotein family.</text>
</comment>
<dbReference type="HAMAP" id="MF_02204">
    <property type="entry name" value="Pal"/>
    <property type="match status" value="1"/>
</dbReference>
<dbReference type="Gene3D" id="3.30.1330.60">
    <property type="entry name" value="OmpA-like domain"/>
    <property type="match status" value="1"/>
</dbReference>
<dbReference type="InterPro" id="IPR039001">
    <property type="entry name" value="Pal"/>
</dbReference>
<reference evidence="10 11" key="1">
    <citation type="submission" date="2022-11" db="EMBL/GenBank/DDBJ databases">
        <title>Host association and intracellularity evolved multiple times independently in the Rickettsiales.</title>
        <authorList>
            <person name="Castelli M."/>
            <person name="Nardi T."/>
            <person name="Gammuto L."/>
            <person name="Bellinzona G."/>
            <person name="Sabaneyeva E."/>
            <person name="Potekhin A."/>
            <person name="Serra V."/>
            <person name="Petroni G."/>
            <person name="Sassera D."/>
        </authorList>
    </citation>
    <scope>NUCLEOTIDE SEQUENCE [LARGE SCALE GENOMIC DNA]</scope>
    <source>
        <strain evidence="10 11">NDG2</strain>
    </source>
</reference>
<keyword evidence="5 8" id="KW-0998">Cell outer membrane</keyword>